<organism evidence="1">
    <name type="scientific">Opuntia streptacantha</name>
    <name type="common">Prickly pear cactus</name>
    <name type="synonym">Opuntia cardona</name>
    <dbReference type="NCBI Taxonomy" id="393608"/>
    <lineage>
        <taxon>Eukaryota</taxon>
        <taxon>Viridiplantae</taxon>
        <taxon>Streptophyta</taxon>
        <taxon>Embryophyta</taxon>
        <taxon>Tracheophyta</taxon>
        <taxon>Spermatophyta</taxon>
        <taxon>Magnoliopsida</taxon>
        <taxon>eudicotyledons</taxon>
        <taxon>Gunneridae</taxon>
        <taxon>Pentapetalae</taxon>
        <taxon>Caryophyllales</taxon>
        <taxon>Cactineae</taxon>
        <taxon>Cactaceae</taxon>
        <taxon>Opuntioideae</taxon>
        <taxon>Opuntia</taxon>
    </lineage>
</organism>
<sequence length="150" mass="17468">MPNFSFRTFHFVFPVSFRSNLESLIMPPLILQPRPKLICHPSNDFVTWFFPNLVYLVFQPDACLLFPLYLHKSFMLGILCEMCLKTVPPKYLVIIRSISPGCKGLLVVRLYCLRYDADDISMAKPVWCKQTNNVRPLIVLCRSNVLYVTY</sequence>
<reference evidence="1" key="2">
    <citation type="submission" date="2020-07" db="EMBL/GenBank/DDBJ databases">
        <authorList>
            <person name="Vera ALvarez R."/>
            <person name="Arias-Moreno D.M."/>
            <person name="Jimenez-Jacinto V."/>
            <person name="Jimenez-Bremont J.F."/>
            <person name="Swaminathan K."/>
            <person name="Moose S.P."/>
            <person name="Guerrero-Gonzalez M.L."/>
            <person name="Marino-Ramirez L."/>
            <person name="Landsman D."/>
            <person name="Rodriguez-Kessler M."/>
            <person name="Delgado-Sanchez P."/>
        </authorList>
    </citation>
    <scope>NUCLEOTIDE SEQUENCE</scope>
    <source>
        <tissue evidence="1">Cladode</tissue>
    </source>
</reference>
<reference evidence="1" key="1">
    <citation type="journal article" date="2013" name="J. Plant Res.">
        <title>Effect of fungi and light on seed germination of three Opuntia species from semiarid lands of central Mexico.</title>
        <authorList>
            <person name="Delgado-Sanchez P."/>
            <person name="Jimenez-Bremont J.F."/>
            <person name="Guerrero-Gonzalez Mde L."/>
            <person name="Flores J."/>
        </authorList>
    </citation>
    <scope>NUCLEOTIDE SEQUENCE</scope>
    <source>
        <tissue evidence="1">Cladode</tissue>
    </source>
</reference>
<name>A0A7C9EF57_OPUST</name>
<dbReference type="EMBL" id="GISG01204826">
    <property type="protein sequence ID" value="MBA4659709.1"/>
    <property type="molecule type" value="Transcribed_RNA"/>
</dbReference>
<protein>
    <submittedName>
        <fullName evidence="1">Uncharacterized protein</fullName>
    </submittedName>
</protein>
<evidence type="ECO:0000313" key="1">
    <source>
        <dbReference type="EMBL" id="MBA4659709.1"/>
    </source>
</evidence>
<dbReference type="EMBL" id="GISG01204829">
    <property type="protein sequence ID" value="MBA4659712.1"/>
    <property type="molecule type" value="Transcribed_RNA"/>
</dbReference>
<accession>A0A7C9EF57</accession>
<dbReference type="AlphaFoldDB" id="A0A7C9EF57"/>
<proteinExistence type="predicted"/>